<evidence type="ECO:0000313" key="1">
    <source>
        <dbReference type="EMBL" id="CBY37175.1"/>
    </source>
</evidence>
<accession>E4YNX7</accession>
<dbReference type="EMBL" id="FN654914">
    <property type="protein sequence ID" value="CBY37175.1"/>
    <property type="molecule type" value="Genomic_DNA"/>
</dbReference>
<proteinExistence type="predicted"/>
<organism evidence="1">
    <name type="scientific">Oikopleura dioica</name>
    <name type="common">Tunicate</name>
    <dbReference type="NCBI Taxonomy" id="34765"/>
    <lineage>
        <taxon>Eukaryota</taxon>
        <taxon>Metazoa</taxon>
        <taxon>Chordata</taxon>
        <taxon>Tunicata</taxon>
        <taxon>Appendicularia</taxon>
        <taxon>Copelata</taxon>
        <taxon>Oikopleuridae</taxon>
        <taxon>Oikopleura</taxon>
    </lineage>
</organism>
<protein>
    <submittedName>
        <fullName evidence="1">Uncharacterized protein</fullName>
    </submittedName>
</protein>
<dbReference type="Proteomes" id="UP000011014">
    <property type="component" value="Unassembled WGS sequence"/>
</dbReference>
<name>E4YNX7_OIKDI</name>
<sequence>MSTPKCCCTRPKTS</sequence>
<gene>
    <name evidence="1" type="ORF">GSOID_T00030256001</name>
</gene>
<reference evidence="1" key="1">
    <citation type="journal article" date="2010" name="Science">
        <title>Plasticity of animal genome architecture unmasked by rapid evolution of a pelagic tunicate.</title>
        <authorList>
            <person name="Denoeud F."/>
            <person name="Henriet S."/>
            <person name="Mungpakdee S."/>
            <person name="Aury J.M."/>
            <person name="Da Silva C."/>
            <person name="Brinkmann H."/>
            <person name="Mikhaleva J."/>
            <person name="Olsen L.C."/>
            <person name="Jubin C."/>
            <person name="Canestro C."/>
            <person name="Bouquet J.M."/>
            <person name="Danks G."/>
            <person name="Poulain J."/>
            <person name="Campsteijn C."/>
            <person name="Adamski M."/>
            <person name="Cross I."/>
            <person name="Yadetie F."/>
            <person name="Muffato M."/>
            <person name="Louis A."/>
            <person name="Butcher S."/>
            <person name="Tsagkogeorga G."/>
            <person name="Konrad A."/>
            <person name="Singh S."/>
            <person name="Jensen M.F."/>
            <person name="Cong E.H."/>
            <person name="Eikeseth-Otteraa H."/>
            <person name="Noel B."/>
            <person name="Anthouard V."/>
            <person name="Porcel B.M."/>
            <person name="Kachouri-Lafond R."/>
            <person name="Nishino A."/>
            <person name="Ugolini M."/>
            <person name="Chourrout P."/>
            <person name="Nishida H."/>
            <person name="Aasland R."/>
            <person name="Huzurbazar S."/>
            <person name="Westhof E."/>
            <person name="Delsuc F."/>
            <person name="Lehrach H."/>
            <person name="Reinhardt R."/>
            <person name="Weissenbach J."/>
            <person name="Roy S.W."/>
            <person name="Artiguenave F."/>
            <person name="Postlethwait J.H."/>
            <person name="Manak J.R."/>
            <person name="Thompson E.M."/>
            <person name="Jaillon O."/>
            <person name="Du Pasquier L."/>
            <person name="Boudinot P."/>
            <person name="Liberles D.A."/>
            <person name="Volff J.N."/>
            <person name="Philippe H."/>
            <person name="Lenhard B."/>
            <person name="Roest Crollius H."/>
            <person name="Wincker P."/>
            <person name="Chourrout D."/>
        </authorList>
    </citation>
    <scope>NUCLEOTIDE SEQUENCE [LARGE SCALE GENOMIC DNA]</scope>
</reference>